<gene>
    <name evidence="1" type="ORF">CPELLU_LOCUS12730</name>
</gene>
<reference evidence="1" key="1">
    <citation type="submission" date="2021-06" db="EMBL/GenBank/DDBJ databases">
        <authorList>
            <person name="Kallberg Y."/>
            <person name="Tangrot J."/>
            <person name="Rosling A."/>
        </authorList>
    </citation>
    <scope>NUCLEOTIDE SEQUENCE</scope>
    <source>
        <strain evidence="1">FL966</strain>
    </source>
</reference>
<name>A0A9N9I3E7_9GLOM</name>
<keyword evidence="2" id="KW-1185">Reference proteome</keyword>
<dbReference type="OrthoDB" id="2443264at2759"/>
<accession>A0A9N9I3E7</accession>
<dbReference type="AlphaFoldDB" id="A0A9N9I3E7"/>
<protein>
    <submittedName>
        <fullName evidence="1">20493_t:CDS:1</fullName>
    </submittedName>
</protein>
<organism evidence="1 2">
    <name type="scientific">Cetraspora pellucida</name>
    <dbReference type="NCBI Taxonomy" id="1433469"/>
    <lineage>
        <taxon>Eukaryota</taxon>
        <taxon>Fungi</taxon>
        <taxon>Fungi incertae sedis</taxon>
        <taxon>Mucoromycota</taxon>
        <taxon>Glomeromycotina</taxon>
        <taxon>Glomeromycetes</taxon>
        <taxon>Diversisporales</taxon>
        <taxon>Gigasporaceae</taxon>
        <taxon>Cetraspora</taxon>
    </lineage>
</organism>
<comment type="caution">
    <text evidence="1">The sequence shown here is derived from an EMBL/GenBank/DDBJ whole genome shotgun (WGS) entry which is preliminary data.</text>
</comment>
<dbReference type="EMBL" id="CAJVQA010012641">
    <property type="protein sequence ID" value="CAG8718275.1"/>
    <property type="molecule type" value="Genomic_DNA"/>
</dbReference>
<proteinExistence type="predicted"/>
<sequence length="192" mass="21862">MPAKKSVKDDSEKWESKKEFQNLQNSIIALEQEMSVLHIKLKNISQHCQYLYFSIYNYDSCFSNMDCFEFNQSNSKINTGPSSSNSKCELNPAKKLFQLEECINKLKKLVKFQKNCSEVDVDVGYVRIDCLDIGNFIESEINELAVSDDDVINTVYQTNLLVNLDTTPDVTAKDVAALVITEIEGGNDFSWK</sequence>
<evidence type="ECO:0000313" key="2">
    <source>
        <dbReference type="Proteomes" id="UP000789759"/>
    </source>
</evidence>
<dbReference type="Proteomes" id="UP000789759">
    <property type="component" value="Unassembled WGS sequence"/>
</dbReference>
<evidence type="ECO:0000313" key="1">
    <source>
        <dbReference type="EMBL" id="CAG8718275.1"/>
    </source>
</evidence>